<feature type="domain" description="VOC" evidence="1">
    <location>
        <begin position="12"/>
        <end position="131"/>
    </location>
</feature>
<dbReference type="PROSITE" id="PS51819">
    <property type="entry name" value="VOC"/>
    <property type="match status" value="1"/>
</dbReference>
<evidence type="ECO:0000313" key="2">
    <source>
        <dbReference type="EMBL" id="KRM68220.1"/>
    </source>
</evidence>
<sequence>MKVGMVNMKIKDIDHITIAVENLERCMRFYHEVLDLPIVNQDTKSILLQIGKQKIKLVLRSQNELTPDKETASSASFCVIAKDSLKDIQSHLANYGVNIVDGPKLVHGSNGEMNSIHITDPEGNLIEICEYKK</sequence>
<dbReference type="Proteomes" id="UP000052012">
    <property type="component" value="Unassembled WGS sequence"/>
</dbReference>
<evidence type="ECO:0000259" key="1">
    <source>
        <dbReference type="PROSITE" id="PS51819"/>
    </source>
</evidence>
<proteinExistence type="predicted"/>
<dbReference type="PANTHER" id="PTHR21366">
    <property type="entry name" value="GLYOXALASE FAMILY PROTEIN"/>
    <property type="match status" value="1"/>
</dbReference>
<dbReference type="STRING" id="1423781.FD06_GL001241"/>
<dbReference type="Gene3D" id="3.10.180.10">
    <property type="entry name" value="2,3-Dihydroxybiphenyl 1,2-Dioxygenase, domain 1"/>
    <property type="match status" value="1"/>
</dbReference>
<dbReference type="InterPro" id="IPR029068">
    <property type="entry name" value="Glyas_Bleomycin-R_OHBP_Dase"/>
</dbReference>
<comment type="caution">
    <text evidence="2">The sequence shown here is derived from an EMBL/GenBank/DDBJ whole genome shotgun (WGS) entry which is preliminary data.</text>
</comment>
<dbReference type="InterPro" id="IPR037523">
    <property type="entry name" value="VOC_core"/>
</dbReference>
<dbReference type="AlphaFoldDB" id="A0A0R2AZK8"/>
<organism evidence="2 3">
    <name type="scientific">Apilactobacillus ozensis DSM 23829 = JCM 17196</name>
    <dbReference type="NCBI Taxonomy" id="1423781"/>
    <lineage>
        <taxon>Bacteria</taxon>
        <taxon>Bacillati</taxon>
        <taxon>Bacillota</taxon>
        <taxon>Bacilli</taxon>
        <taxon>Lactobacillales</taxon>
        <taxon>Lactobacillaceae</taxon>
        <taxon>Apilactobacillus</taxon>
    </lineage>
</organism>
<evidence type="ECO:0000313" key="3">
    <source>
        <dbReference type="Proteomes" id="UP000052012"/>
    </source>
</evidence>
<dbReference type="EMBL" id="AYYQ01000029">
    <property type="protein sequence ID" value="KRM68220.1"/>
    <property type="molecule type" value="Genomic_DNA"/>
</dbReference>
<dbReference type="PATRIC" id="fig|1423781.4.peg.1286"/>
<gene>
    <name evidence="2" type="ORF">FD06_GL001241</name>
</gene>
<keyword evidence="3" id="KW-1185">Reference proteome</keyword>
<accession>A0A0R2AZK8</accession>
<dbReference type="InterPro" id="IPR050383">
    <property type="entry name" value="GlyoxalaseI/FosfomycinResist"/>
</dbReference>
<name>A0A0R2AZK8_9LACO</name>
<dbReference type="Pfam" id="PF00903">
    <property type="entry name" value="Glyoxalase"/>
    <property type="match status" value="1"/>
</dbReference>
<dbReference type="InterPro" id="IPR004360">
    <property type="entry name" value="Glyas_Fos-R_dOase_dom"/>
</dbReference>
<dbReference type="SUPFAM" id="SSF54593">
    <property type="entry name" value="Glyoxalase/Bleomycin resistance protein/Dihydroxybiphenyl dioxygenase"/>
    <property type="match status" value="1"/>
</dbReference>
<reference evidence="2 3" key="1">
    <citation type="journal article" date="2015" name="Genome Announc.">
        <title>Expanding the biotechnology potential of lactobacilli through comparative genomics of 213 strains and associated genera.</title>
        <authorList>
            <person name="Sun Z."/>
            <person name="Harris H.M."/>
            <person name="McCann A."/>
            <person name="Guo C."/>
            <person name="Argimon S."/>
            <person name="Zhang W."/>
            <person name="Yang X."/>
            <person name="Jeffery I.B."/>
            <person name="Cooney J.C."/>
            <person name="Kagawa T.F."/>
            <person name="Liu W."/>
            <person name="Song Y."/>
            <person name="Salvetti E."/>
            <person name="Wrobel A."/>
            <person name="Rasinkangas P."/>
            <person name="Parkhill J."/>
            <person name="Rea M.C."/>
            <person name="O'Sullivan O."/>
            <person name="Ritari J."/>
            <person name="Douillard F.P."/>
            <person name="Paul Ross R."/>
            <person name="Yang R."/>
            <person name="Briner A.E."/>
            <person name="Felis G.E."/>
            <person name="de Vos W.M."/>
            <person name="Barrangou R."/>
            <person name="Klaenhammer T.R."/>
            <person name="Caufield P.W."/>
            <person name="Cui Y."/>
            <person name="Zhang H."/>
            <person name="O'Toole P.W."/>
        </authorList>
    </citation>
    <scope>NUCLEOTIDE SEQUENCE [LARGE SCALE GENOMIC DNA]</scope>
    <source>
        <strain evidence="2 3">DSM 23829</strain>
    </source>
</reference>
<protein>
    <recommendedName>
        <fullName evidence="1">VOC domain-containing protein</fullName>
    </recommendedName>
</protein>